<sequence>MSSQTFTPTNPVDMSKEKLWGGDLGLLDWDSTRIVFTKRSLIEFLKYTGTTVDTNFSNISKLPRYATFGKLSEGIASADDAKPFEEAVTISTPTSAATFPAPVQSAGKQPAPASTNTFRPSRRVRTAPGGETHDIFGTYDDDALSSAPPKRDQAPKQAEQDTNLAQGTHTRSDSFADEPQASKPAFRPSRRVRERPGGKDNISDILFGPM</sequence>
<reference evidence="1" key="1">
    <citation type="journal article" date="2021" name="Environ. Microbiol.">
        <title>Gene family expansions and transcriptome signatures uncover fungal adaptations to wood decay.</title>
        <authorList>
            <person name="Hage H."/>
            <person name="Miyauchi S."/>
            <person name="Viragh M."/>
            <person name="Drula E."/>
            <person name="Min B."/>
            <person name="Chaduli D."/>
            <person name="Navarro D."/>
            <person name="Favel A."/>
            <person name="Norest M."/>
            <person name="Lesage-Meessen L."/>
            <person name="Balint B."/>
            <person name="Merenyi Z."/>
            <person name="de Eugenio L."/>
            <person name="Morin E."/>
            <person name="Martinez A.T."/>
            <person name="Baldrian P."/>
            <person name="Stursova M."/>
            <person name="Martinez M.J."/>
            <person name="Novotny C."/>
            <person name="Magnuson J.K."/>
            <person name="Spatafora J.W."/>
            <person name="Maurice S."/>
            <person name="Pangilinan J."/>
            <person name="Andreopoulos W."/>
            <person name="LaButti K."/>
            <person name="Hundley H."/>
            <person name="Na H."/>
            <person name="Kuo A."/>
            <person name="Barry K."/>
            <person name="Lipzen A."/>
            <person name="Henrissat B."/>
            <person name="Riley R."/>
            <person name="Ahrendt S."/>
            <person name="Nagy L.G."/>
            <person name="Grigoriev I.V."/>
            <person name="Martin F."/>
            <person name="Rosso M.N."/>
        </authorList>
    </citation>
    <scope>NUCLEOTIDE SEQUENCE</scope>
    <source>
        <strain evidence="1">CBS 384.51</strain>
    </source>
</reference>
<gene>
    <name evidence="1" type="ORF">BDY19DRAFT_1053468</name>
</gene>
<name>A0ACB8UIF1_9APHY</name>
<accession>A0ACB8UIF1</accession>
<evidence type="ECO:0000313" key="2">
    <source>
        <dbReference type="Proteomes" id="UP001055072"/>
    </source>
</evidence>
<organism evidence="1 2">
    <name type="scientific">Irpex rosettiformis</name>
    <dbReference type="NCBI Taxonomy" id="378272"/>
    <lineage>
        <taxon>Eukaryota</taxon>
        <taxon>Fungi</taxon>
        <taxon>Dikarya</taxon>
        <taxon>Basidiomycota</taxon>
        <taxon>Agaricomycotina</taxon>
        <taxon>Agaricomycetes</taxon>
        <taxon>Polyporales</taxon>
        <taxon>Irpicaceae</taxon>
        <taxon>Irpex</taxon>
    </lineage>
</organism>
<protein>
    <submittedName>
        <fullName evidence="1">Uncharacterized protein</fullName>
    </submittedName>
</protein>
<keyword evidence="2" id="KW-1185">Reference proteome</keyword>
<comment type="caution">
    <text evidence="1">The sequence shown here is derived from an EMBL/GenBank/DDBJ whole genome shotgun (WGS) entry which is preliminary data.</text>
</comment>
<proteinExistence type="predicted"/>
<dbReference type="Proteomes" id="UP001055072">
    <property type="component" value="Unassembled WGS sequence"/>
</dbReference>
<dbReference type="EMBL" id="MU274901">
    <property type="protein sequence ID" value="KAI0094101.1"/>
    <property type="molecule type" value="Genomic_DNA"/>
</dbReference>
<evidence type="ECO:0000313" key="1">
    <source>
        <dbReference type="EMBL" id="KAI0094101.1"/>
    </source>
</evidence>